<sequence>MNDALKIAQSWCKAKGLTVNPSKTNILVFTRKYKPEPIEPLKLWGKEIPFTDSVKYLGLILDPKLNWKTHLTESRKKFYSSMWMCRRAMSKSWGVSAKVALWLYKAILLPRLLYASVIWWPRTDKLETKNLLQSLQGSYLRAAVGAMKTTPTEALEIALCIPPLDLAAVNAARYTAYRLKCLGE</sequence>
<evidence type="ECO:0000313" key="2">
    <source>
        <dbReference type="Proteomes" id="UP000036403"/>
    </source>
</evidence>
<accession>A0A0J7JZ35</accession>
<gene>
    <name evidence="1" type="ORF">RF55_20843</name>
</gene>
<dbReference type="Proteomes" id="UP000036403">
    <property type="component" value="Unassembled WGS sequence"/>
</dbReference>
<comment type="caution">
    <text evidence="1">The sequence shown here is derived from an EMBL/GenBank/DDBJ whole genome shotgun (WGS) entry which is preliminary data.</text>
</comment>
<dbReference type="AlphaFoldDB" id="A0A0J7JZ35"/>
<evidence type="ECO:0000313" key="1">
    <source>
        <dbReference type="EMBL" id="KMQ83131.1"/>
    </source>
</evidence>
<dbReference type="EMBL" id="LBMM01021169">
    <property type="protein sequence ID" value="KMQ83131.1"/>
    <property type="molecule type" value="Genomic_DNA"/>
</dbReference>
<keyword evidence="2" id="KW-1185">Reference proteome</keyword>
<organism evidence="1 2">
    <name type="scientific">Lasius niger</name>
    <name type="common">Black garden ant</name>
    <dbReference type="NCBI Taxonomy" id="67767"/>
    <lineage>
        <taxon>Eukaryota</taxon>
        <taxon>Metazoa</taxon>
        <taxon>Ecdysozoa</taxon>
        <taxon>Arthropoda</taxon>
        <taxon>Hexapoda</taxon>
        <taxon>Insecta</taxon>
        <taxon>Pterygota</taxon>
        <taxon>Neoptera</taxon>
        <taxon>Endopterygota</taxon>
        <taxon>Hymenoptera</taxon>
        <taxon>Apocrita</taxon>
        <taxon>Aculeata</taxon>
        <taxon>Formicoidea</taxon>
        <taxon>Formicidae</taxon>
        <taxon>Formicinae</taxon>
        <taxon>Lasius</taxon>
        <taxon>Lasius</taxon>
    </lineage>
</organism>
<dbReference type="PANTHER" id="PTHR33481">
    <property type="entry name" value="REVERSE TRANSCRIPTASE"/>
    <property type="match status" value="1"/>
</dbReference>
<dbReference type="OrthoDB" id="5419617at2759"/>
<reference evidence="1 2" key="1">
    <citation type="submission" date="2015-04" db="EMBL/GenBank/DDBJ databases">
        <title>Lasius niger genome sequencing.</title>
        <authorList>
            <person name="Konorov E.A."/>
            <person name="Nikitin M.A."/>
            <person name="Kirill M.V."/>
            <person name="Chang P."/>
        </authorList>
    </citation>
    <scope>NUCLEOTIDE SEQUENCE [LARGE SCALE GENOMIC DNA]</scope>
    <source>
        <tissue evidence="1">Whole</tissue>
    </source>
</reference>
<dbReference type="PANTHER" id="PTHR33481:SF1">
    <property type="entry name" value="ENDONUCLEASE_EXONUCLEASE_PHOSPHATASE DOMAIN-CONTAINING PROTEIN-RELATED"/>
    <property type="match status" value="1"/>
</dbReference>
<proteinExistence type="predicted"/>
<dbReference type="PaxDb" id="67767-A0A0J7JZ35"/>
<protein>
    <submittedName>
        <fullName evidence="1">Lian-aa1 retrotransposon protein</fullName>
    </submittedName>
</protein>
<name>A0A0J7JZ35_LASNI</name>